<keyword evidence="3" id="KW-0804">Transcription</keyword>
<dbReference type="InterPro" id="IPR013272">
    <property type="entry name" value="Vps72/YL1_C"/>
</dbReference>
<organism evidence="7 8">
    <name type="scientific">Circinella minor</name>
    <dbReference type="NCBI Taxonomy" id="1195481"/>
    <lineage>
        <taxon>Eukaryota</taxon>
        <taxon>Fungi</taxon>
        <taxon>Fungi incertae sedis</taxon>
        <taxon>Mucoromycota</taxon>
        <taxon>Mucoromycotina</taxon>
        <taxon>Mucoromycetes</taxon>
        <taxon>Mucorales</taxon>
        <taxon>Lichtheimiaceae</taxon>
        <taxon>Circinella</taxon>
    </lineage>
</organism>
<gene>
    <name evidence="7" type="ORF">INT45_003868</name>
</gene>
<proteinExistence type="predicted"/>
<accession>A0A8H7VSH3</accession>
<comment type="subcellular location">
    <subcellularLocation>
        <location evidence="1">Nucleus</location>
    </subcellularLocation>
</comment>
<dbReference type="AlphaFoldDB" id="A0A8H7VSH3"/>
<evidence type="ECO:0000256" key="5">
    <source>
        <dbReference type="SAM" id="MobiDB-lite"/>
    </source>
</evidence>
<feature type="compositionally biased region" description="Polar residues" evidence="5">
    <location>
        <begin position="14"/>
        <end position="24"/>
    </location>
</feature>
<evidence type="ECO:0000313" key="7">
    <source>
        <dbReference type="EMBL" id="KAG2227138.1"/>
    </source>
</evidence>
<evidence type="ECO:0000256" key="4">
    <source>
        <dbReference type="ARBA" id="ARBA00023242"/>
    </source>
</evidence>
<keyword evidence="8" id="KW-1185">Reference proteome</keyword>
<feature type="domain" description="Vps72/YL1 C-terminal" evidence="6">
    <location>
        <begin position="91"/>
        <end position="120"/>
    </location>
</feature>
<sequence>APKKSSSKKSNNSPITKAKQQSNVVEEELLGPSPLNLSTIHKPFKNSNYKTPKKSKNLKQILAAERTQELALDVPTYQNIECPPSVLPQKKYCDVTGLEAKYTDPKTGLRYHNSEIYQFIRTLSVPNVQAYLASRNAAVVLK</sequence>
<feature type="compositionally biased region" description="Polar residues" evidence="5">
    <location>
        <begin position="35"/>
        <end position="50"/>
    </location>
</feature>
<dbReference type="OrthoDB" id="49520at2759"/>
<dbReference type="PANTHER" id="PTHR31200">
    <property type="entry name" value="INO80 COMPLEX SUBUNIT C"/>
    <property type="match status" value="1"/>
</dbReference>
<dbReference type="GO" id="GO:0031011">
    <property type="term" value="C:Ino80 complex"/>
    <property type="evidence" value="ECO:0007669"/>
    <property type="project" value="InterPro"/>
</dbReference>
<name>A0A8H7VSH3_9FUNG</name>
<dbReference type="PANTHER" id="PTHR31200:SF1">
    <property type="entry name" value="INO80 COMPLEX SUBUNIT C"/>
    <property type="match status" value="1"/>
</dbReference>
<reference evidence="7 8" key="1">
    <citation type="submission" date="2020-12" db="EMBL/GenBank/DDBJ databases">
        <title>Metabolic potential, ecology and presence of endohyphal bacteria is reflected in genomic diversity of Mucoromycotina.</title>
        <authorList>
            <person name="Muszewska A."/>
            <person name="Okrasinska A."/>
            <person name="Steczkiewicz K."/>
            <person name="Drgas O."/>
            <person name="Orlowska M."/>
            <person name="Perlinska-Lenart U."/>
            <person name="Aleksandrzak-Piekarczyk T."/>
            <person name="Szatraj K."/>
            <person name="Zielenkiewicz U."/>
            <person name="Pilsyk S."/>
            <person name="Malc E."/>
            <person name="Mieczkowski P."/>
            <person name="Kruszewska J.S."/>
            <person name="Biernat P."/>
            <person name="Pawlowska J."/>
        </authorList>
    </citation>
    <scope>NUCLEOTIDE SEQUENCE [LARGE SCALE GENOMIC DNA]</scope>
    <source>
        <strain evidence="7 8">CBS 142.35</strain>
    </source>
</reference>
<dbReference type="SMART" id="SM00993">
    <property type="entry name" value="YL1_C"/>
    <property type="match status" value="1"/>
</dbReference>
<dbReference type="Pfam" id="PF08265">
    <property type="entry name" value="YL1_C"/>
    <property type="match status" value="1"/>
</dbReference>
<keyword evidence="2" id="KW-0805">Transcription regulation</keyword>
<evidence type="ECO:0000256" key="3">
    <source>
        <dbReference type="ARBA" id="ARBA00023163"/>
    </source>
</evidence>
<feature type="non-terminal residue" evidence="7">
    <location>
        <position position="1"/>
    </location>
</feature>
<comment type="caution">
    <text evidence="7">The sequence shown here is derived from an EMBL/GenBank/DDBJ whole genome shotgun (WGS) entry which is preliminary data.</text>
</comment>
<feature type="region of interest" description="Disordered" evidence="5">
    <location>
        <begin position="1"/>
        <end position="52"/>
    </location>
</feature>
<dbReference type="GO" id="GO:0006338">
    <property type="term" value="P:chromatin remodeling"/>
    <property type="evidence" value="ECO:0007669"/>
    <property type="project" value="InterPro"/>
</dbReference>
<dbReference type="Proteomes" id="UP000646827">
    <property type="component" value="Unassembled WGS sequence"/>
</dbReference>
<evidence type="ECO:0000256" key="2">
    <source>
        <dbReference type="ARBA" id="ARBA00023015"/>
    </source>
</evidence>
<evidence type="ECO:0000256" key="1">
    <source>
        <dbReference type="ARBA" id="ARBA00004123"/>
    </source>
</evidence>
<dbReference type="EMBL" id="JAEPRB010000010">
    <property type="protein sequence ID" value="KAG2227138.1"/>
    <property type="molecule type" value="Genomic_DNA"/>
</dbReference>
<keyword evidence="4" id="KW-0539">Nucleus</keyword>
<dbReference type="InterPro" id="IPR029525">
    <property type="entry name" value="INO80C/Ies6"/>
</dbReference>
<evidence type="ECO:0000313" key="8">
    <source>
        <dbReference type="Proteomes" id="UP000646827"/>
    </source>
</evidence>
<protein>
    <recommendedName>
        <fullName evidence="6">Vps72/YL1 C-terminal domain-containing protein</fullName>
    </recommendedName>
</protein>
<evidence type="ECO:0000259" key="6">
    <source>
        <dbReference type="SMART" id="SM00993"/>
    </source>
</evidence>